<gene>
    <name evidence="7" type="ORF">FIV42_17595</name>
</gene>
<reference evidence="7 8" key="1">
    <citation type="submission" date="2019-06" db="EMBL/GenBank/DDBJ databases">
        <title>Persicimonas caeni gen. nov., sp. nov., a predatory bacterium isolated from solar saltern.</title>
        <authorList>
            <person name="Wang S."/>
        </authorList>
    </citation>
    <scope>NUCLEOTIDE SEQUENCE [LARGE SCALE GENOMIC DNA]</scope>
    <source>
        <strain evidence="7 8">YN101</strain>
    </source>
</reference>
<evidence type="ECO:0000256" key="1">
    <source>
        <dbReference type="ARBA" id="ARBA00022630"/>
    </source>
</evidence>
<dbReference type="InterPro" id="IPR002937">
    <property type="entry name" value="Amino_oxidase"/>
</dbReference>
<keyword evidence="3" id="KW-0274">FAD</keyword>
<evidence type="ECO:0000256" key="5">
    <source>
        <dbReference type="ARBA" id="ARBA00023027"/>
    </source>
</evidence>
<evidence type="ECO:0000313" key="8">
    <source>
        <dbReference type="Proteomes" id="UP000315995"/>
    </source>
</evidence>
<keyword evidence="2" id="KW-0732">Signal</keyword>
<dbReference type="InterPro" id="IPR036188">
    <property type="entry name" value="FAD/NAD-bd_sf"/>
</dbReference>
<accession>A0A5B8Y985</accession>
<dbReference type="Pfam" id="PF01593">
    <property type="entry name" value="Amino_oxidase"/>
    <property type="match status" value="1"/>
</dbReference>
<sequence>MKQSTVSYKRHDFSGHWDAVIIGSGIGGLATAAIMAKEGKRVLVLERHYTAGGFTHVFRRPKYEWDVGLHYVGEVTRPNSTLRRLFDYVTDGKLEWADMGEVYDQICFGDEVYPFRKGTDNFKAELKRHFEAPEDQQAIDDYVDLVFKAVGQGQKYFMEKAMPPLLGKLTGRFLRSKFLDLAGRSTLSVMRELTSNERLIGVLTGQWGDYGLPPSKSSFAMHAMVARHYFSGGAYPVGGSGAILEHIAPVIEQAGGVIAVSAEVDEILIENDRAVGVRMADDREIRADMVISGAGYMNTVSSLLPEDVARRHDMLSELQQVEPSASHICLYLGFQKTAEELELPKANYWLYPDNYDHDQNVERFVANPEETELPVTYISFPSAKDPDWERRYPGTATVEIITVAPYDWFREWEGTRWKKRGEEYDALKARLSERMLAKLYAVEPQLEGEIDHCELSTPLSTKHFANYDTGEIYGLAHTPERFEKRFLRAHTPVRDLYLTGQDIATCGIGGALSASMITAAAALKQNIPAKIFKAS</sequence>
<dbReference type="PANTHER" id="PTHR46091">
    <property type="entry name" value="BLR7054 PROTEIN"/>
    <property type="match status" value="1"/>
</dbReference>
<dbReference type="RefSeq" id="WP_141198955.1">
    <property type="nucleotide sequence ID" value="NZ_CP041186.1"/>
</dbReference>
<organism evidence="7 8">
    <name type="scientific">Persicimonas caeni</name>
    <dbReference type="NCBI Taxonomy" id="2292766"/>
    <lineage>
        <taxon>Bacteria</taxon>
        <taxon>Deltaproteobacteria</taxon>
        <taxon>Bradymonadales</taxon>
        <taxon>Bradymonadaceae</taxon>
        <taxon>Persicimonas</taxon>
    </lineage>
</organism>
<keyword evidence="8" id="KW-1185">Reference proteome</keyword>
<dbReference type="InterPro" id="IPR052206">
    <property type="entry name" value="Retinol_saturase"/>
</dbReference>
<evidence type="ECO:0000256" key="3">
    <source>
        <dbReference type="ARBA" id="ARBA00022827"/>
    </source>
</evidence>
<dbReference type="SUPFAM" id="SSF51905">
    <property type="entry name" value="FAD/NAD(P)-binding domain"/>
    <property type="match status" value="1"/>
</dbReference>
<evidence type="ECO:0000259" key="6">
    <source>
        <dbReference type="Pfam" id="PF01593"/>
    </source>
</evidence>
<dbReference type="GO" id="GO:0016491">
    <property type="term" value="F:oxidoreductase activity"/>
    <property type="evidence" value="ECO:0007669"/>
    <property type="project" value="InterPro"/>
</dbReference>
<keyword evidence="4" id="KW-0521">NADP</keyword>
<evidence type="ECO:0000256" key="4">
    <source>
        <dbReference type="ARBA" id="ARBA00022857"/>
    </source>
</evidence>
<keyword evidence="5" id="KW-0520">NAD</keyword>
<dbReference type="PANTHER" id="PTHR46091:SF3">
    <property type="entry name" value="AMINE OXIDASE DOMAIN-CONTAINING PROTEIN"/>
    <property type="match status" value="1"/>
</dbReference>
<dbReference type="OrthoDB" id="9794630at2"/>
<feature type="domain" description="Amine oxidase" evidence="6">
    <location>
        <begin position="26"/>
        <end position="522"/>
    </location>
</feature>
<dbReference type="Gene3D" id="3.50.50.60">
    <property type="entry name" value="FAD/NAD(P)-binding domain"/>
    <property type="match status" value="2"/>
</dbReference>
<evidence type="ECO:0000256" key="2">
    <source>
        <dbReference type="ARBA" id="ARBA00022729"/>
    </source>
</evidence>
<accession>A0A4Y6PXL4</accession>
<proteinExistence type="predicted"/>
<protein>
    <submittedName>
        <fullName evidence="7">NAD(P)/FAD-dependent oxidoreductase</fullName>
    </submittedName>
</protein>
<dbReference type="AlphaFoldDB" id="A0A4Y6PXL4"/>
<evidence type="ECO:0000313" key="7">
    <source>
        <dbReference type="EMBL" id="QDG52485.1"/>
    </source>
</evidence>
<name>A0A4Y6PXL4_PERCE</name>
<dbReference type="EMBL" id="CP041186">
    <property type="protein sequence ID" value="QDG52485.1"/>
    <property type="molecule type" value="Genomic_DNA"/>
</dbReference>
<keyword evidence="1" id="KW-0285">Flavoprotein</keyword>
<dbReference type="Proteomes" id="UP000315995">
    <property type="component" value="Chromosome"/>
</dbReference>